<dbReference type="KEGG" id="bih:BIP78_1155"/>
<evidence type="ECO:0000313" key="3">
    <source>
        <dbReference type="EMBL" id="QAA76921.1"/>
    </source>
</evidence>
<dbReference type="EMBL" id="CP034928">
    <property type="protein sequence ID" value="QAA76921.1"/>
    <property type="molecule type" value="Genomic_DNA"/>
</dbReference>
<accession>A0A410FVE5</accession>
<keyword evidence="1" id="KW-0732">Signal</keyword>
<evidence type="ECO:0000313" key="4">
    <source>
        <dbReference type="Proteomes" id="UP000287233"/>
    </source>
</evidence>
<dbReference type="Proteomes" id="UP000287233">
    <property type="component" value="Chromosome"/>
</dbReference>
<evidence type="ECO:0000256" key="1">
    <source>
        <dbReference type="SAM" id="SignalP"/>
    </source>
</evidence>
<feature type="chain" id="PRO_5018980832" description="PrcB C-terminal domain-containing protein" evidence="1">
    <location>
        <begin position="20"/>
        <end position="166"/>
    </location>
</feature>
<proteinExistence type="predicted"/>
<dbReference type="InterPro" id="IPR025748">
    <property type="entry name" value="PrcB_C_dom"/>
</dbReference>
<name>A0A410FVE5_BIPS1</name>
<dbReference type="Pfam" id="PF14343">
    <property type="entry name" value="PrcB_C"/>
    <property type="match status" value="1"/>
</dbReference>
<gene>
    <name evidence="3" type="ORF">BIP78_1155</name>
</gene>
<feature type="signal peptide" evidence="1">
    <location>
        <begin position="1"/>
        <end position="19"/>
    </location>
</feature>
<reference evidence="4" key="1">
    <citation type="submission" date="2018-12" db="EMBL/GenBank/DDBJ databases">
        <title>Complete genome sequence of an uncultured bacterium of the candidate phylum Bipolaricaulota.</title>
        <authorList>
            <person name="Kadnikov V.V."/>
            <person name="Mardanov A.V."/>
            <person name="Beletsky A.V."/>
            <person name="Frank Y.A."/>
            <person name="Karnachuk O.V."/>
            <person name="Ravin N.V."/>
        </authorList>
    </citation>
    <scope>NUCLEOTIDE SEQUENCE [LARGE SCALE GENOMIC DNA]</scope>
</reference>
<protein>
    <recommendedName>
        <fullName evidence="2">PrcB C-terminal domain-containing protein</fullName>
    </recommendedName>
</protein>
<sequence length="166" mass="17810">MRAKTGVAVLFLGPVSLLAGCLPRTDPGCPTCPGGGAAVRVELSFETVDQGTSSGIRDPRQVVVRDAETWAALWYQHTTGADPRPPVPGVDFTEEIVAAVFLGEKPTGGYAVEITRILLRSDRMVVRAGLSQPGADDVVSQALTHPFHIVRVTRTELPVEFETLEF</sequence>
<dbReference type="PROSITE" id="PS51257">
    <property type="entry name" value="PROKAR_LIPOPROTEIN"/>
    <property type="match status" value="1"/>
</dbReference>
<evidence type="ECO:0000259" key="2">
    <source>
        <dbReference type="Pfam" id="PF14343"/>
    </source>
</evidence>
<dbReference type="AlphaFoldDB" id="A0A410FVE5"/>
<feature type="domain" description="PrcB C-terminal" evidence="2">
    <location>
        <begin position="97"/>
        <end position="152"/>
    </location>
</feature>
<organism evidence="3 4">
    <name type="scientific">Bipolaricaulis sibiricus</name>
    <dbReference type="NCBI Taxonomy" id="2501609"/>
    <lineage>
        <taxon>Bacteria</taxon>
        <taxon>Candidatus Bipolaricaulota</taxon>
        <taxon>Candidatus Bipolaricaulia</taxon>
        <taxon>Candidatus Bipolaricaulales</taxon>
        <taxon>Candidatus Bipolaricaulaceae</taxon>
        <taxon>Candidatus Bipolaricaulis</taxon>
    </lineage>
</organism>